<organism evidence="1 2">
    <name type="scientific">Bugula neritina</name>
    <name type="common">Brown bryozoan</name>
    <name type="synonym">Sertularia neritina</name>
    <dbReference type="NCBI Taxonomy" id="10212"/>
    <lineage>
        <taxon>Eukaryota</taxon>
        <taxon>Metazoa</taxon>
        <taxon>Spiralia</taxon>
        <taxon>Lophotrochozoa</taxon>
        <taxon>Bryozoa</taxon>
        <taxon>Gymnolaemata</taxon>
        <taxon>Cheilostomatida</taxon>
        <taxon>Flustrina</taxon>
        <taxon>Buguloidea</taxon>
        <taxon>Bugulidae</taxon>
        <taxon>Bugula</taxon>
    </lineage>
</organism>
<keyword evidence="2" id="KW-1185">Reference proteome</keyword>
<dbReference type="Proteomes" id="UP000593567">
    <property type="component" value="Unassembled WGS sequence"/>
</dbReference>
<name>A0A7J7KGW9_BUGNE</name>
<gene>
    <name evidence="1" type="ORF">EB796_004539</name>
</gene>
<protein>
    <submittedName>
        <fullName evidence="1">Uncharacterized protein</fullName>
    </submittedName>
</protein>
<sequence>MVDLLSIEFITRYYATADLIGRYHASLPTRARGFKSLGVFLKAFANLSVEESCLFREKLNVNEEPPWQPS</sequence>
<dbReference type="AlphaFoldDB" id="A0A7J7KGW9"/>
<reference evidence="1" key="1">
    <citation type="submission" date="2020-06" db="EMBL/GenBank/DDBJ databases">
        <title>Draft genome of Bugula neritina, a colonial animal packing powerful symbionts and potential medicines.</title>
        <authorList>
            <person name="Rayko M."/>
        </authorList>
    </citation>
    <scope>NUCLEOTIDE SEQUENCE [LARGE SCALE GENOMIC DNA]</scope>
    <source>
        <strain evidence="1">Kwan_BN1</strain>
    </source>
</reference>
<comment type="caution">
    <text evidence="1">The sequence shown here is derived from an EMBL/GenBank/DDBJ whole genome shotgun (WGS) entry which is preliminary data.</text>
</comment>
<accession>A0A7J7KGW9</accession>
<evidence type="ECO:0000313" key="1">
    <source>
        <dbReference type="EMBL" id="KAF6037131.1"/>
    </source>
</evidence>
<evidence type="ECO:0000313" key="2">
    <source>
        <dbReference type="Proteomes" id="UP000593567"/>
    </source>
</evidence>
<dbReference type="EMBL" id="VXIV02000616">
    <property type="protein sequence ID" value="KAF6037131.1"/>
    <property type="molecule type" value="Genomic_DNA"/>
</dbReference>
<proteinExistence type="predicted"/>